<evidence type="ECO:0000256" key="1">
    <source>
        <dbReference type="SAM" id="MobiDB-lite"/>
    </source>
</evidence>
<dbReference type="Proteomes" id="UP000011014">
    <property type="component" value="Unassembled WGS sequence"/>
</dbReference>
<feature type="non-terminal residue" evidence="2">
    <location>
        <position position="1"/>
    </location>
</feature>
<feature type="compositionally biased region" description="Basic and acidic residues" evidence="1">
    <location>
        <begin position="13"/>
        <end position="25"/>
    </location>
</feature>
<feature type="region of interest" description="Disordered" evidence="1">
    <location>
        <begin position="1"/>
        <end position="25"/>
    </location>
</feature>
<name>E4Z666_OIKDI</name>
<proteinExistence type="predicted"/>
<evidence type="ECO:0000313" key="2">
    <source>
        <dbReference type="EMBL" id="CBY43194.1"/>
    </source>
</evidence>
<protein>
    <submittedName>
        <fullName evidence="2">Uncharacterized protein</fullName>
    </submittedName>
</protein>
<dbReference type="AlphaFoldDB" id="E4Z666"/>
<sequence>RFSVSSEYPSSYKFERKNSEKPDDGKTMFTVDHIPILSGRLRSEEYIAKNLKPKKVKIAKEDTIYGSFSSLSSATSSFNERRISKLGFQELF</sequence>
<organism evidence="2">
    <name type="scientific">Oikopleura dioica</name>
    <name type="common">Tunicate</name>
    <dbReference type="NCBI Taxonomy" id="34765"/>
    <lineage>
        <taxon>Eukaryota</taxon>
        <taxon>Metazoa</taxon>
        <taxon>Chordata</taxon>
        <taxon>Tunicata</taxon>
        <taxon>Appendicularia</taxon>
        <taxon>Copelata</taxon>
        <taxon>Oikopleuridae</taxon>
        <taxon>Oikopleura</taxon>
    </lineage>
</organism>
<dbReference type="EMBL" id="FN657938">
    <property type="protein sequence ID" value="CBY43194.1"/>
    <property type="molecule type" value="Genomic_DNA"/>
</dbReference>
<reference evidence="2" key="1">
    <citation type="journal article" date="2010" name="Science">
        <title>Plasticity of animal genome architecture unmasked by rapid evolution of a pelagic tunicate.</title>
        <authorList>
            <person name="Denoeud F."/>
            <person name="Henriet S."/>
            <person name="Mungpakdee S."/>
            <person name="Aury J.M."/>
            <person name="Da Silva C."/>
            <person name="Brinkmann H."/>
            <person name="Mikhaleva J."/>
            <person name="Olsen L.C."/>
            <person name="Jubin C."/>
            <person name="Canestro C."/>
            <person name="Bouquet J.M."/>
            <person name="Danks G."/>
            <person name="Poulain J."/>
            <person name="Campsteijn C."/>
            <person name="Adamski M."/>
            <person name="Cross I."/>
            <person name="Yadetie F."/>
            <person name="Muffato M."/>
            <person name="Louis A."/>
            <person name="Butcher S."/>
            <person name="Tsagkogeorga G."/>
            <person name="Konrad A."/>
            <person name="Singh S."/>
            <person name="Jensen M.F."/>
            <person name="Cong E.H."/>
            <person name="Eikeseth-Otteraa H."/>
            <person name="Noel B."/>
            <person name="Anthouard V."/>
            <person name="Porcel B.M."/>
            <person name="Kachouri-Lafond R."/>
            <person name="Nishino A."/>
            <person name="Ugolini M."/>
            <person name="Chourrout P."/>
            <person name="Nishida H."/>
            <person name="Aasland R."/>
            <person name="Huzurbazar S."/>
            <person name="Westhof E."/>
            <person name="Delsuc F."/>
            <person name="Lehrach H."/>
            <person name="Reinhardt R."/>
            <person name="Weissenbach J."/>
            <person name="Roy S.W."/>
            <person name="Artiguenave F."/>
            <person name="Postlethwait J.H."/>
            <person name="Manak J.R."/>
            <person name="Thompson E.M."/>
            <person name="Jaillon O."/>
            <person name="Du Pasquier L."/>
            <person name="Boudinot P."/>
            <person name="Liberles D.A."/>
            <person name="Volff J.N."/>
            <person name="Philippe H."/>
            <person name="Lenhard B."/>
            <person name="Roest Crollius H."/>
            <person name="Wincker P."/>
            <person name="Chourrout D."/>
        </authorList>
    </citation>
    <scope>NUCLEOTIDE SEQUENCE [LARGE SCALE GENOMIC DNA]</scope>
</reference>
<accession>E4Z666</accession>
<gene>
    <name evidence="2" type="ORF">GSOID_T00027771001</name>
</gene>